<feature type="transmembrane region" description="Helical" evidence="1">
    <location>
        <begin position="101"/>
        <end position="127"/>
    </location>
</feature>
<evidence type="ECO:0000256" key="1">
    <source>
        <dbReference type="SAM" id="Phobius"/>
    </source>
</evidence>
<evidence type="ECO:0000313" key="3">
    <source>
        <dbReference type="Proteomes" id="UP000671862"/>
    </source>
</evidence>
<keyword evidence="1" id="KW-0472">Membrane</keyword>
<sequence length="251" mass="28509">MKYLNLFKGTLLRVIAEIKRYYLNTLSTFAVMILIFYFMVIGINRFGSPASLGNNLQGVAVGYFVWIALLGALVDLSWTIINEMSIGIIEQSFLSPLGPGVIYLFYQLSNFIFMMPLTLFMMVVIFKMAGLSILVPKEFFIILILLIFQGYGIGFILSGITLRFKRTQALLQIVQFAIISFLIASFDGIYKFLVPANAYVVAMRMTMNNKPIDSYYWIGMIVSTLAYLTIGMLIFSYYSNKVRKKGEIAVY</sequence>
<feature type="transmembrane region" description="Helical" evidence="1">
    <location>
        <begin position="139"/>
        <end position="162"/>
    </location>
</feature>
<feature type="transmembrane region" description="Helical" evidence="1">
    <location>
        <begin position="63"/>
        <end position="81"/>
    </location>
</feature>
<accession>A0ABX7S8A2</accession>
<gene>
    <name evidence="2" type="ORF">JYK00_04775</name>
</gene>
<feature type="transmembrane region" description="Helical" evidence="1">
    <location>
        <begin position="214"/>
        <end position="238"/>
    </location>
</feature>
<protein>
    <recommendedName>
        <fullName evidence="4">ABC-2 type transporter</fullName>
    </recommendedName>
</protein>
<dbReference type="RefSeq" id="WP_207567541.1">
    <property type="nucleotide sequence ID" value="NZ_CP071446.1"/>
</dbReference>
<evidence type="ECO:0000313" key="2">
    <source>
        <dbReference type="EMBL" id="QTA38824.1"/>
    </source>
</evidence>
<feature type="transmembrane region" description="Helical" evidence="1">
    <location>
        <begin position="21"/>
        <end position="43"/>
    </location>
</feature>
<keyword evidence="1" id="KW-0812">Transmembrane</keyword>
<dbReference type="EMBL" id="CP071446">
    <property type="protein sequence ID" value="QTA38824.1"/>
    <property type="molecule type" value="Genomic_DNA"/>
</dbReference>
<proteinExistence type="predicted"/>
<reference evidence="2 3" key="1">
    <citation type="submission" date="2021-03" db="EMBL/GenBank/DDBJ databases">
        <title>Thermosipho ferrireducens sp.nov., an anaerobic thermophilic iron-reducing bacterium isolated from a deep-sea hydrothermal sulfide deposits.</title>
        <authorList>
            <person name="Zeng X."/>
            <person name="Chen Y."/>
            <person name="Shao Z."/>
        </authorList>
    </citation>
    <scope>NUCLEOTIDE SEQUENCE [LARGE SCALE GENOMIC DNA]</scope>
    <source>
        <strain evidence="2 3">JL129W03</strain>
    </source>
</reference>
<feature type="transmembrane region" description="Helical" evidence="1">
    <location>
        <begin position="169"/>
        <end position="194"/>
    </location>
</feature>
<keyword evidence="1" id="KW-1133">Transmembrane helix</keyword>
<keyword evidence="3" id="KW-1185">Reference proteome</keyword>
<organism evidence="2 3">
    <name type="scientific">Thermosipho ferrireducens</name>
    <dbReference type="NCBI Taxonomy" id="2571116"/>
    <lineage>
        <taxon>Bacteria</taxon>
        <taxon>Thermotogati</taxon>
        <taxon>Thermotogota</taxon>
        <taxon>Thermotogae</taxon>
        <taxon>Thermotogales</taxon>
        <taxon>Fervidobacteriaceae</taxon>
        <taxon>Thermosipho</taxon>
    </lineage>
</organism>
<dbReference type="Proteomes" id="UP000671862">
    <property type="component" value="Chromosome"/>
</dbReference>
<name>A0ABX7S8A2_9BACT</name>
<evidence type="ECO:0008006" key="4">
    <source>
        <dbReference type="Google" id="ProtNLM"/>
    </source>
</evidence>